<evidence type="ECO:0000256" key="13">
    <source>
        <dbReference type="SAM" id="MobiDB-lite"/>
    </source>
</evidence>
<dbReference type="InterPro" id="IPR001965">
    <property type="entry name" value="Znf_PHD"/>
</dbReference>
<evidence type="ECO:0000256" key="5">
    <source>
        <dbReference type="ARBA" id="ARBA00022853"/>
    </source>
</evidence>
<dbReference type="AlphaFoldDB" id="A0AA38HMP9"/>
<keyword evidence="2" id="KW-0479">Metal-binding</keyword>
<protein>
    <submittedName>
        <fullName evidence="16">Uncharacterized protein</fullName>
    </submittedName>
</protein>
<sequence length="838" mass="95954">MDASYCLCGQPYDPNIFMIQCDACKDWFHSSCCNFQEHLAIEIDKYHCPKCALIFGPSIYKPYRNWHRHDYWDEDASAKPVQTGTGVFIRELLARHFANEGEVVIHMRGQQITETLLQQQGFNNPIVIDGKDGLDMTLPPDNFSLYDVESYVGGEIEIDVIDVTRQCNIKMKLRDYVEYFNSLNRTRVFNVVSLEFSNTALAPLVEAPLIARKLDWANLVWPRDFPLGKPQVQKYCLMSVKDSYTDFHIDFGGTSVWYHVLRGEKIFYLIRPTPANLTLYQQWMTSSNQSETFFGDQVDRCYKCVLRQGQTMMIPTGWIHAVLTPIDSLVFGGNFLQSLNIPMQLTVYDIEKKVKTEAKYRYPNFELINWFAALHLLKKISELNTEERKCPSTLLVGLKTLLVTLKQWNAEKDYNTNVREQIPYTINPVQLLKDMSREIRHAERYINQLNPPKPERESKRKRKRPINRDFVDYSLSPKASAQDFITESKLVEYSRPSPLKLTLPKPVTFPYDGRNFVEQRISLDNEQTWDGSQFSRPEQTTAVHRGGAVLKFKLGSKDVLPHGNSNIPDEHFGLANSSKSIYDFHDESDREEDCFNFTIDENPSPKKSKKQSSLKLRFPVKSKNPMLDMELPKNGIESLLKASALTTSDDNGRASPSTQEAIAGMLSISQTYLQSGKVNSRSGRKYSNSPPLEDGNLNNVHQDEDYIYPSLDNSDDEDIHIFKPRGRSKIDEAWNPKARVGPLLPKMNRPAREGTKKQAVEKVLEAAAARRANEASEKAPKRQYRRKKIKPKLDLKSTSSNAVSIPSTSTTSTPKPRKGMKTVKQRLGKILKIHKMIH</sequence>
<proteinExistence type="predicted"/>
<feature type="domain" description="PHD-type" evidence="14">
    <location>
        <begin position="3"/>
        <end position="54"/>
    </location>
</feature>
<dbReference type="PANTHER" id="PTHR23123">
    <property type="entry name" value="PHD/F-BOX CONTAINING PROTEIN"/>
    <property type="match status" value="1"/>
</dbReference>
<dbReference type="GO" id="GO:0006325">
    <property type="term" value="P:chromatin organization"/>
    <property type="evidence" value="ECO:0007669"/>
    <property type="project" value="UniProtKB-KW"/>
</dbReference>
<dbReference type="InterPro" id="IPR011011">
    <property type="entry name" value="Znf_FYVE_PHD"/>
</dbReference>
<evidence type="ECO:0000256" key="2">
    <source>
        <dbReference type="ARBA" id="ARBA00022723"/>
    </source>
</evidence>
<evidence type="ECO:0000256" key="12">
    <source>
        <dbReference type="PROSITE-ProRule" id="PRU00146"/>
    </source>
</evidence>
<evidence type="ECO:0000256" key="6">
    <source>
        <dbReference type="ARBA" id="ARBA00022964"/>
    </source>
</evidence>
<evidence type="ECO:0000256" key="8">
    <source>
        <dbReference type="ARBA" id="ARBA00023004"/>
    </source>
</evidence>
<dbReference type="InterPro" id="IPR041070">
    <property type="entry name" value="JHD"/>
</dbReference>
<dbReference type="PROSITE" id="PS01359">
    <property type="entry name" value="ZF_PHD_1"/>
    <property type="match status" value="1"/>
</dbReference>
<comment type="caution">
    <text evidence="16">The sequence shown here is derived from an EMBL/GenBank/DDBJ whole genome shotgun (WGS) entry which is preliminary data.</text>
</comment>
<feature type="domain" description="JmjC" evidence="15">
    <location>
        <begin position="196"/>
        <end position="352"/>
    </location>
</feature>
<dbReference type="GO" id="GO:0005634">
    <property type="term" value="C:nucleus"/>
    <property type="evidence" value="ECO:0007669"/>
    <property type="project" value="UniProtKB-SubCell"/>
</dbReference>
<dbReference type="SUPFAM" id="SSF51197">
    <property type="entry name" value="Clavaminate synthase-like"/>
    <property type="match status" value="1"/>
</dbReference>
<evidence type="ECO:0000256" key="7">
    <source>
        <dbReference type="ARBA" id="ARBA00023002"/>
    </source>
</evidence>
<keyword evidence="3 12" id="KW-0863">Zinc-finger</keyword>
<evidence type="ECO:0000259" key="15">
    <source>
        <dbReference type="PROSITE" id="PS51184"/>
    </source>
</evidence>
<feature type="compositionally biased region" description="Basic and acidic residues" evidence="13">
    <location>
        <begin position="771"/>
        <end position="780"/>
    </location>
</feature>
<reference evidence="16" key="1">
    <citation type="journal article" date="2023" name="G3 (Bethesda)">
        <title>Whole genome assemblies of Zophobas morio and Tenebrio molitor.</title>
        <authorList>
            <person name="Kaur S."/>
            <person name="Stinson S.A."/>
            <person name="diCenzo G.C."/>
        </authorList>
    </citation>
    <scope>NUCLEOTIDE SEQUENCE</scope>
    <source>
        <strain evidence="16">QUZm001</strain>
    </source>
</reference>
<dbReference type="CDD" id="cd15554">
    <property type="entry name" value="PHD_PHF2_like"/>
    <property type="match status" value="1"/>
</dbReference>
<dbReference type="Proteomes" id="UP001168821">
    <property type="component" value="Unassembled WGS sequence"/>
</dbReference>
<feature type="compositionally biased region" description="Low complexity" evidence="13">
    <location>
        <begin position="804"/>
        <end position="814"/>
    </location>
</feature>
<dbReference type="InterPro" id="IPR003347">
    <property type="entry name" value="JmjC_dom"/>
</dbReference>
<feature type="region of interest" description="Disordered" evidence="13">
    <location>
        <begin position="676"/>
        <end position="698"/>
    </location>
</feature>
<evidence type="ECO:0000256" key="4">
    <source>
        <dbReference type="ARBA" id="ARBA00022833"/>
    </source>
</evidence>
<dbReference type="EMBL" id="JALNTZ010000010">
    <property type="protein sequence ID" value="KAJ3639477.1"/>
    <property type="molecule type" value="Genomic_DNA"/>
</dbReference>
<evidence type="ECO:0000256" key="1">
    <source>
        <dbReference type="ARBA" id="ARBA00004123"/>
    </source>
</evidence>
<keyword evidence="8" id="KW-0408">Iron</keyword>
<dbReference type="SMART" id="SM00249">
    <property type="entry name" value="PHD"/>
    <property type="match status" value="1"/>
</dbReference>
<keyword evidence="11" id="KW-0539">Nucleus</keyword>
<dbReference type="Gene3D" id="2.60.120.650">
    <property type="entry name" value="Cupin"/>
    <property type="match status" value="1"/>
</dbReference>
<gene>
    <name evidence="16" type="ORF">Zmor_002836</name>
</gene>
<evidence type="ECO:0000313" key="17">
    <source>
        <dbReference type="Proteomes" id="UP001168821"/>
    </source>
</evidence>
<keyword evidence="9" id="KW-0805">Transcription regulation</keyword>
<organism evidence="16 17">
    <name type="scientific">Zophobas morio</name>
    <dbReference type="NCBI Taxonomy" id="2755281"/>
    <lineage>
        <taxon>Eukaryota</taxon>
        <taxon>Metazoa</taxon>
        <taxon>Ecdysozoa</taxon>
        <taxon>Arthropoda</taxon>
        <taxon>Hexapoda</taxon>
        <taxon>Insecta</taxon>
        <taxon>Pterygota</taxon>
        <taxon>Neoptera</taxon>
        <taxon>Endopterygota</taxon>
        <taxon>Coleoptera</taxon>
        <taxon>Polyphaga</taxon>
        <taxon>Cucujiformia</taxon>
        <taxon>Tenebrionidae</taxon>
        <taxon>Zophobas</taxon>
    </lineage>
</organism>
<evidence type="ECO:0000259" key="14">
    <source>
        <dbReference type="PROSITE" id="PS50016"/>
    </source>
</evidence>
<keyword evidence="7" id="KW-0560">Oxidoreductase</keyword>
<dbReference type="InterPro" id="IPR050690">
    <property type="entry name" value="JHDM1_Histone_Demethylase"/>
</dbReference>
<keyword evidence="4" id="KW-0862">Zinc</keyword>
<evidence type="ECO:0000256" key="9">
    <source>
        <dbReference type="ARBA" id="ARBA00023015"/>
    </source>
</evidence>
<dbReference type="GO" id="GO:0051213">
    <property type="term" value="F:dioxygenase activity"/>
    <property type="evidence" value="ECO:0007669"/>
    <property type="project" value="UniProtKB-KW"/>
</dbReference>
<evidence type="ECO:0000256" key="10">
    <source>
        <dbReference type="ARBA" id="ARBA00023163"/>
    </source>
</evidence>
<feature type="region of interest" description="Disordered" evidence="13">
    <location>
        <begin position="771"/>
        <end position="822"/>
    </location>
</feature>
<evidence type="ECO:0000256" key="3">
    <source>
        <dbReference type="ARBA" id="ARBA00022771"/>
    </source>
</evidence>
<dbReference type="InterPro" id="IPR019786">
    <property type="entry name" value="Zinc_finger_PHD-type_CS"/>
</dbReference>
<keyword evidence="5" id="KW-0156">Chromatin regulator</keyword>
<keyword evidence="10" id="KW-0804">Transcription</keyword>
<dbReference type="Pfam" id="PF00628">
    <property type="entry name" value="PHD"/>
    <property type="match status" value="1"/>
</dbReference>
<name>A0AA38HMP9_9CUCU</name>
<comment type="subcellular location">
    <subcellularLocation>
        <location evidence="1">Nucleus</location>
    </subcellularLocation>
</comment>
<dbReference type="GO" id="GO:0008270">
    <property type="term" value="F:zinc ion binding"/>
    <property type="evidence" value="ECO:0007669"/>
    <property type="project" value="UniProtKB-KW"/>
</dbReference>
<dbReference type="Pfam" id="PF17811">
    <property type="entry name" value="JHD"/>
    <property type="match status" value="1"/>
</dbReference>
<accession>A0AA38HMP9</accession>
<feature type="compositionally biased region" description="Basic residues" evidence="13">
    <location>
        <begin position="781"/>
        <end position="790"/>
    </location>
</feature>
<dbReference type="PROSITE" id="PS51184">
    <property type="entry name" value="JMJC"/>
    <property type="match status" value="1"/>
</dbReference>
<evidence type="ECO:0000313" key="16">
    <source>
        <dbReference type="EMBL" id="KAJ3639477.1"/>
    </source>
</evidence>
<feature type="region of interest" description="Disordered" evidence="13">
    <location>
        <begin position="444"/>
        <end position="467"/>
    </location>
</feature>
<evidence type="ECO:0000256" key="11">
    <source>
        <dbReference type="ARBA" id="ARBA00023242"/>
    </source>
</evidence>
<dbReference type="SUPFAM" id="SSF57903">
    <property type="entry name" value="FYVE/PHD zinc finger"/>
    <property type="match status" value="1"/>
</dbReference>
<dbReference type="PROSITE" id="PS50016">
    <property type="entry name" value="ZF_PHD_2"/>
    <property type="match status" value="1"/>
</dbReference>
<dbReference type="SMART" id="SM00558">
    <property type="entry name" value="JmjC"/>
    <property type="match status" value="1"/>
</dbReference>
<dbReference type="Pfam" id="PF02373">
    <property type="entry name" value="JmjC"/>
    <property type="match status" value="1"/>
</dbReference>
<dbReference type="InterPro" id="IPR019787">
    <property type="entry name" value="Znf_PHD-finger"/>
</dbReference>
<keyword evidence="6" id="KW-0223">Dioxygenase</keyword>
<dbReference type="Gene3D" id="1.20.58.1360">
    <property type="match status" value="1"/>
</dbReference>
<keyword evidence="17" id="KW-1185">Reference proteome</keyword>